<evidence type="ECO:0000313" key="1">
    <source>
        <dbReference type="EMBL" id="AKZ65417.1"/>
    </source>
</evidence>
<protein>
    <recommendedName>
        <fullName evidence="3">Cellulase (Glycosyl hydrolase family 5)</fullName>
    </recommendedName>
</protein>
<dbReference type="Proteomes" id="UP000063429">
    <property type="component" value="Chromosome"/>
</dbReference>
<sequence>MPVQAQTPPAAFTTGDNGIPYFTFAVDEDKLGGAPDRSAMNQPLDAGSRIFVRNGHFYRVGADNRPNTADDTRVRLYGINLSFATNFPSDADALRLAQRLRKLGINAVRLHHMDSSPGVQDNPPRSLLTPGPYPTFNQTAVTRLRNFIAALKQQGIYVNLNLHVGYRFRPAVDQLPPLDGKAEATPLGAPLHVYYPRMVALQEEYARQLIRGLGLRGNPALAMVEINNESSLLAAWQRREWSEAVPKAYEAELRKQWQEWLVRRYGSTAKACATWNTCVSSNSVIQLLTPTDASQIGQWRDRLDGKLKSLAEKVLGPSDPGTPNTSGEALRIRDFLMFLADTDRAYFNRIRQVVQAETDALVPVTGTQMGYGGVLNFDSQAQMDYIDEHFYIDHPDFPGPAWDRNDWRIRNSAASDGELGRLLALSLRRDIRKPFVVSEYNQPFPNRQSSEIQPLMAAFAAAQDWDGLFFFDYMDGDNWADTPSAFTLAGDWGKYAATGQSAMLYRNGLVATLPTLTAIPFGADARRAVAAVREPGAFESHLSVRYGVRPELATQARLGMDLSGAAKLATQTPPAMPLRAPNGEFEFDAQQRAIQLRTPQARGFFGFLMKRRVGDDNASVELLGKNRGFTGVLLTALDNRPLASSRQILISASSAVTGTQPGSMPSRPKELVHYKNDPKWWTLERDSGMNDKPSGPRDVEGPVWMERNEARITLRTQARRIAVYPLDGSGKRLAALDAGRAAVSNGVATIHIQADIAQASPWYEVVADE</sequence>
<gene>
    <name evidence="1" type="ORF">F506_15405</name>
</gene>
<dbReference type="InterPro" id="IPR017853">
    <property type="entry name" value="GH"/>
</dbReference>
<dbReference type="Gene3D" id="3.20.20.80">
    <property type="entry name" value="Glycosidases"/>
    <property type="match status" value="1"/>
</dbReference>
<accession>A0ABM5V716</accession>
<organism evidence="1 2">
    <name type="scientific">Herbaspirillum hiltneri N3</name>
    <dbReference type="NCBI Taxonomy" id="1262470"/>
    <lineage>
        <taxon>Bacteria</taxon>
        <taxon>Pseudomonadati</taxon>
        <taxon>Pseudomonadota</taxon>
        <taxon>Betaproteobacteria</taxon>
        <taxon>Burkholderiales</taxon>
        <taxon>Oxalobacteraceae</taxon>
        <taxon>Herbaspirillum</taxon>
    </lineage>
</organism>
<dbReference type="EMBL" id="CP011409">
    <property type="protein sequence ID" value="AKZ65417.1"/>
    <property type="molecule type" value="Genomic_DNA"/>
</dbReference>
<proteinExistence type="predicted"/>
<evidence type="ECO:0008006" key="3">
    <source>
        <dbReference type="Google" id="ProtNLM"/>
    </source>
</evidence>
<reference evidence="2" key="1">
    <citation type="journal article" date="2015" name="Genome Announc.">
        <title>Complete Genome Sequence of Herbaspirillum hiltneri N3 (DSM 17495), Isolated from Surface-Sterilized Wheat Roots.</title>
        <authorList>
            <person name="Guizelini D."/>
            <person name="Saizaki P.M."/>
            <person name="Coimbra N.A."/>
            <person name="Weiss V.A."/>
            <person name="Faoro H."/>
            <person name="Sfeir M.Z."/>
            <person name="Baura V.A."/>
            <person name="Monteiro R.A."/>
            <person name="Chubatsu L.S."/>
            <person name="Souza E.M."/>
            <person name="Cruz L.M."/>
            <person name="Pedrosa F.O."/>
            <person name="Raittz R.T."/>
            <person name="Marchaukoski J.N."/>
            <person name="Steffens M.B."/>
        </authorList>
    </citation>
    <scope>NUCLEOTIDE SEQUENCE [LARGE SCALE GENOMIC DNA]</scope>
    <source>
        <strain evidence="2">N3</strain>
    </source>
</reference>
<name>A0ABM5V716_9BURK</name>
<dbReference type="SUPFAM" id="SSF51445">
    <property type="entry name" value="(Trans)glycosidases"/>
    <property type="match status" value="1"/>
</dbReference>
<evidence type="ECO:0000313" key="2">
    <source>
        <dbReference type="Proteomes" id="UP000063429"/>
    </source>
</evidence>
<keyword evidence="2" id="KW-1185">Reference proteome</keyword>